<dbReference type="Proteomes" id="UP001210678">
    <property type="component" value="Unassembled WGS sequence"/>
</dbReference>
<feature type="signal peptide" evidence="1">
    <location>
        <begin position="1"/>
        <end position="23"/>
    </location>
</feature>
<keyword evidence="1" id="KW-0732">Signal</keyword>
<dbReference type="EMBL" id="JAQLOI010000001">
    <property type="protein sequence ID" value="MDB1122727.1"/>
    <property type="molecule type" value="Genomic_DNA"/>
</dbReference>
<evidence type="ECO:0000256" key="1">
    <source>
        <dbReference type="SAM" id="SignalP"/>
    </source>
</evidence>
<dbReference type="PIRSF" id="PIRSF028160">
    <property type="entry name" value="UCP028160"/>
    <property type="match status" value="1"/>
</dbReference>
<gene>
    <name evidence="2" type="ORF">PGX00_03040</name>
</gene>
<reference evidence="2 3" key="1">
    <citation type="submission" date="2023-01" db="EMBL/GenBank/DDBJ databases">
        <title>Vibrio sp. KJ40-1 sp.nov, isolated from marine algae.</title>
        <authorList>
            <person name="Butt M."/>
            <person name="Kim J.M.J."/>
            <person name="Jeon C.O.C."/>
        </authorList>
    </citation>
    <scope>NUCLEOTIDE SEQUENCE [LARGE SCALE GENOMIC DNA]</scope>
    <source>
        <strain evidence="2 3">KJ40-1</strain>
    </source>
</reference>
<dbReference type="PROSITE" id="PS51257">
    <property type="entry name" value="PROKAR_LIPOPROTEIN"/>
    <property type="match status" value="1"/>
</dbReference>
<evidence type="ECO:0000313" key="3">
    <source>
        <dbReference type="Proteomes" id="UP001210678"/>
    </source>
</evidence>
<sequence>MKNYFIAPLFSAFLLGCSSSPTTNNTDIFNTITGGQSAGDATSFYWYTERLDLPFSASDYVASGDYGWYKSDYRWRKSIIKEIVREGVQRQASMDLVPYRIHLRFDNTGEAVYQQYRLDGKVLPLRTGQIQMLLNEAESIQVVTKQQDSKGSELIQGYWDGEVFNRCDGNKFEKIEFNQTLPTFVINRLANLDSYAAFVGATPINKIVVNDLLMLEDESFDCVERPILIKDE</sequence>
<keyword evidence="3" id="KW-1185">Reference proteome</keyword>
<dbReference type="Pfam" id="PF07356">
    <property type="entry name" value="DUF1481"/>
    <property type="match status" value="1"/>
</dbReference>
<dbReference type="RefSeq" id="WP_272132682.1">
    <property type="nucleotide sequence ID" value="NZ_JAQLOI010000001.1"/>
</dbReference>
<proteinExistence type="predicted"/>
<accession>A0ABT4YMF3</accession>
<dbReference type="InterPro" id="IPR010858">
    <property type="entry name" value="DUF1481"/>
</dbReference>
<evidence type="ECO:0000313" key="2">
    <source>
        <dbReference type="EMBL" id="MDB1122727.1"/>
    </source>
</evidence>
<comment type="caution">
    <text evidence="2">The sequence shown here is derived from an EMBL/GenBank/DDBJ whole genome shotgun (WGS) entry which is preliminary data.</text>
</comment>
<dbReference type="InterPro" id="IPR016872">
    <property type="entry name" value="UCP028160"/>
</dbReference>
<name>A0ABT4YMF3_9VIBR</name>
<protein>
    <submittedName>
        <fullName evidence="2">DUF1481 domain-containing protein</fullName>
    </submittedName>
</protein>
<organism evidence="2 3">
    <name type="scientific">Vibrio algarum</name>
    <dbReference type="NCBI Taxonomy" id="3020714"/>
    <lineage>
        <taxon>Bacteria</taxon>
        <taxon>Pseudomonadati</taxon>
        <taxon>Pseudomonadota</taxon>
        <taxon>Gammaproteobacteria</taxon>
        <taxon>Vibrionales</taxon>
        <taxon>Vibrionaceae</taxon>
        <taxon>Vibrio</taxon>
    </lineage>
</organism>
<feature type="chain" id="PRO_5045958775" evidence="1">
    <location>
        <begin position="24"/>
        <end position="232"/>
    </location>
</feature>